<evidence type="ECO:0008006" key="3">
    <source>
        <dbReference type="Google" id="ProtNLM"/>
    </source>
</evidence>
<dbReference type="InterPro" id="IPR058532">
    <property type="entry name" value="YjbR/MT2646/Rv2570-like"/>
</dbReference>
<dbReference type="PANTHER" id="PTHR35145:SF1">
    <property type="entry name" value="CYTOPLASMIC PROTEIN"/>
    <property type="match status" value="1"/>
</dbReference>
<dbReference type="Pfam" id="PF04237">
    <property type="entry name" value="YjbR"/>
    <property type="match status" value="1"/>
</dbReference>
<reference evidence="1 2" key="1">
    <citation type="submission" date="2017-10" db="EMBL/GenBank/DDBJ databases">
        <title>FDA dAtabase for Regulatory Grade micrObial Sequences (FDA-ARGOS): Supporting development and validation of Infectious Disease Dx tests.</title>
        <authorList>
            <person name="Campos J."/>
            <person name="Goldberg B."/>
            <person name="Tallon L.J."/>
            <person name="Sadzewicz L."/>
            <person name="Sengamalay N."/>
            <person name="Ott S."/>
            <person name="Godinez A."/>
            <person name="Nagaraj S."/>
            <person name="Vyas G."/>
            <person name="Aluvathingal J."/>
            <person name="Nadendla S."/>
            <person name="Geyer C."/>
            <person name="Nandy P."/>
            <person name="Hobson J."/>
            <person name="Sichtig H."/>
        </authorList>
    </citation>
    <scope>NUCLEOTIDE SEQUENCE [LARGE SCALE GENOMIC DNA]</scope>
    <source>
        <strain evidence="1 2">FDAARGOS_185</strain>
    </source>
</reference>
<evidence type="ECO:0000313" key="1">
    <source>
        <dbReference type="EMBL" id="TRZ34255.1"/>
    </source>
</evidence>
<dbReference type="RefSeq" id="WP_144324968.1">
    <property type="nucleotide sequence ID" value="NZ_JAJCJG010000034.1"/>
</dbReference>
<evidence type="ECO:0000313" key="2">
    <source>
        <dbReference type="Proteomes" id="UP000316316"/>
    </source>
</evidence>
<gene>
    <name evidence="1" type="ORF">AUF17_09290</name>
</gene>
<dbReference type="InterPro" id="IPR038056">
    <property type="entry name" value="YjbR-like_sf"/>
</dbReference>
<sequence>MTQEDGFFQGKKVNSRKLQAYGFKENVGVYSYDTKIMQGDFQLTVTISKKGQVETNLLELASEEEYILHRTSAAGSFVGAVRSEYQSILQDIADKCFESDSFKNESAKEVINYIRDTYQDELEFLWPKTPGNAIFRRKETKKWYAVLLTVQRNKLGLPSDEQIEILDLRNQSEKVAALIEKQNYYPGYHMNKKYWLTICLDGTVPFKEIKLLIDESYQLALK</sequence>
<dbReference type="SUPFAM" id="SSF142906">
    <property type="entry name" value="YjbR-like"/>
    <property type="match status" value="1"/>
</dbReference>
<comment type="caution">
    <text evidence="1">The sequence shown here is derived from an EMBL/GenBank/DDBJ whole genome shotgun (WGS) entry which is preliminary data.</text>
</comment>
<dbReference type="EMBL" id="PDXQ01000001">
    <property type="protein sequence ID" value="TRZ34255.1"/>
    <property type="molecule type" value="Genomic_DNA"/>
</dbReference>
<name>A0A8B5W1T2_ENTAV</name>
<protein>
    <recommendedName>
        <fullName evidence="3">MmcQ/YjbR family DNA-binding protein</fullName>
    </recommendedName>
</protein>
<accession>A0A8B5W1T2</accession>
<dbReference type="Proteomes" id="UP000316316">
    <property type="component" value="Unassembled WGS sequence"/>
</dbReference>
<dbReference type="AlphaFoldDB" id="A0A8B5W1T2"/>
<proteinExistence type="predicted"/>
<dbReference type="Gene3D" id="3.90.1150.30">
    <property type="match status" value="1"/>
</dbReference>
<dbReference type="InterPro" id="IPR007351">
    <property type="entry name" value="YjbR"/>
</dbReference>
<dbReference type="PANTHER" id="PTHR35145">
    <property type="entry name" value="CYTOPLASMIC PROTEIN-RELATED"/>
    <property type="match status" value="1"/>
</dbReference>
<organism evidence="1 2">
    <name type="scientific">Enterococcus avium</name>
    <name type="common">Streptococcus avium</name>
    <dbReference type="NCBI Taxonomy" id="33945"/>
    <lineage>
        <taxon>Bacteria</taxon>
        <taxon>Bacillati</taxon>
        <taxon>Bacillota</taxon>
        <taxon>Bacilli</taxon>
        <taxon>Lactobacillales</taxon>
        <taxon>Enterococcaceae</taxon>
        <taxon>Enterococcus</taxon>
    </lineage>
</organism>